<sequence>MEEEKAIDPMEPLRRDPAEVRGIITRVLKLEAERLYLERPHINDDILRIIKEVVNDSPRTSA</sequence>
<dbReference type="Proteomes" id="UP000186609">
    <property type="component" value="Chromosome"/>
</dbReference>
<gene>
    <name evidence="1" type="ORF">RD110_03645</name>
</gene>
<evidence type="ECO:0000313" key="1">
    <source>
        <dbReference type="EMBL" id="APW36409.1"/>
    </source>
</evidence>
<dbReference type="OrthoDB" id="427197at2"/>
<name>A0A1P8JRP2_9BURK</name>
<dbReference type="KEGG" id="rhy:RD110_03645"/>
<dbReference type="AlphaFoldDB" id="A0A1P8JRP2"/>
<dbReference type="STRING" id="1842727.RD110_03645"/>
<organism evidence="1 2">
    <name type="scientific">Rhodoferax koreensis</name>
    <dbReference type="NCBI Taxonomy" id="1842727"/>
    <lineage>
        <taxon>Bacteria</taxon>
        <taxon>Pseudomonadati</taxon>
        <taxon>Pseudomonadota</taxon>
        <taxon>Betaproteobacteria</taxon>
        <taxon>Burkholderiales</taxon>
        <taxon>Comamonadaceae</taxon>
        <taxon>Rhodoferax</taxon>
    </lineage>
</organism>
<keyword evidence="2" id="KW-1185">Reference proteome</keyword>
<dbReference type="EMBL" id="CP019236">
    <property type="protein sequence ID" value="APW36409.1"/>
    <property type="molecule type" value="Genomic_DNA"/>
</dbReference>
<protein>
    <submittedName>
        <fullName evidence="1">Uncharacterized protein</fullName>
    </submittedName>
</protein>
<accession>A0A1P8JRP2</accession>
<dbReference type="RefSeq" id="WP_076196791.1">
    <property type="nucleotide sequence ID" value="NZ_CP019236.1"/>
</dbReference>
<proteinExistence type="predicted"/>
<evidence type="ECO:0000313" key="2">
    <source>
        <dbReference type="Proteomes" id="UP000186609"/>
    </source>
</evidence>
<reference evidence="1 2" key="1">
    <citation type="submission" date="2017-01" db="EMBL/GenBank/DDBJ databases">
        <authorList>
            <person name="Mah S.A."/>
            <person name="Swanson W.J."/>
            <person name="Moy G.W."/>
            <person name="Vacquier V.D."/>
        </authorList>
    </citation>
    <scope>NUCLEOTIDE SEQUENCE [LARGE SCALE GENOMIC DNA]</scope>
    <source>
        <strain evidence="1 2">DCY110</strain>
    </source>
</reference>